<dbReference type="EMBL" id="KE356560">
    <property type="protein sequence ID" value="ERG90922.1"/>
    <property type="molecule type" value="Genomic_DNA"/>
</dbReference>
<dbReference type="GO" id="GO:0015420">
    <property type="term" value="F:ABC-type vitamin B12 transporter activity"/>
    <property type="evidence" value="ECO:0007669"/>
    <property type="project" value="UniProtKB-EC"/>
</dbReference>
<dbReference type="PANTHER" id="PTHR42794:SF1">
    <property type="entry name" value="HEMIN IMPORT ATP-BINDING PROTEIN HMUV"/>
    <property type="match status" value="1"/>
</dbReference>
<evidence type="ECO:0000256" key="1">
    <source>
        <dbReference type="ARBA" id="ARBA00022448"/>
    </source>
</evidence>
<feature type="domain" description="ABC transporter" evidence="12">
    <location>
        <begin position="6"/>
        <end position="241"/>
    </location>
</feature>
<dbReference type="Gene3D" id="3.40.50.300">
    <property type="entry name" value="P-loop containing nucleotide triphosphate hydrolases"/>
    <property type="match status" value="1"/>
</dbReference>
<sequence>MSSPLITIENLSITRESTTILDGVDLTVEEGTLLGVVGPNGAGKTTLLRAIDGSISMTTGSVRVGDIAVESADATTISQQVASVPQNTSIAFNFDARTIVEMGRTPHQSRLGSWTATDDKAVEEAIEQVDAGEFVDQSVTTLSGGERQRILLARALAQQTPVLLLDEPTASLDIHRQIQTLESVARLVEMGKTAMAAIHDLNLAARYCDVVCLLTDGSVTAIGPPAEVFTTSALADTFGGYPVVTTDLITGAASVTTLPENHSDRSDTTGNDQSTETQHGEDETVTNRSEHRNQTVTQPVIHIIGHGQPVITAMSELVAAGYAVTIGPVPAGSVTATTAHRIATSVITVPAYEGVTEAARTELQSMVNKAAVVIVTQIGLKKHMNSIATTVGRAENIIILSQQQHQNQHRHTTHIDSDPIETAIDKLPHCHDTVIRKTTDCTSVASMIKTLLKPASEDQ</sequence>
<dbReference type="GO" id="GO:0005524">
    <property type="term" value="F:ATP binding"/>
    <property type="evidence" value="ECO:0007669"/>
    <property type="project" value="UniProtKB-KW"/>
</dbReference>
<evidence type="ECO:0000256" key="2">
    <source>
        <dbReference type="ARBA" id="ARBA00022741"/>
    </source>
</evidence>
<evidence type="ECO:0000256" key="4">
    <source>
        <dbReference type="ARBA" id="ARBA00022967"/>
    </source>
</evidence>
<gene>
    <name evidence="13" type="ORF">J07HQW1_00953</name>
</gene>
<evidence type="ECO:0000256" key="9">
    <source>
        <dbReference type="ARBA" id="ARBA00073649"/>
    </source>
</evidence>
<dbReference type="STRING" id="1238424.J07HQW1_00953"/>
<dbReference type="Proteomes" id="UP000030649">
    <property type="component" value="Unassembled WGS sequence"/>
</dbReference>
<proteinExistence type="predicted"/>
<dbReference type="InterPro" id="IPR003439">
    <property type="entry name" value="ABC_transporter-like_ATP-bd"/>
</dbReference>
<comment type="catalytic activity">
    <reaction evidence="5">
        <text>an R-cob(III)alamin(out) + ATP + H2O = an R-cob(III)alamin(in) + ADP + phosphate + H(+)</text>
        <dbReference type="Rhea" id="RHEA:17873"/>
        <dbReference type="ChEBI" id="CHEBI:15377"/>
        <dbReference type="ChEBI" id="CHEBI:15378"/>
        <dbReference type="ChEBI" id="CHEBI:30616"/>
        <dbReference type="ChEBI" id="CHEBI:43474"/>
        <dbReference type="ChEBI" id="CHEBI:140785"/>
        <dbReference type="ChEBI" id="CHEBI:456216"/>
        <dbReference type="EC" id="7.6.2.8"/>
    </reaction>
</comment>
<evidence type="ECO:0000256" key="10">
    <source>
        <dbReference type="ARBA" id="ARBA00077139"/>
    </source>
</evidence>
<dbReference type="HOGENOM" id="CLU_000604_0_0_2"/>
<evidence type="ECO:0000259" key="12">
    <source>
        <dbReference type="PROSITE" id="PS50893"/>
    </source>
</evidence>
<evidence type="ECO:0000256" key="3">
    <source>
        <dbReference type="ARBA" id="ARBA00022840"/>
    </source>
</evidence>
<evidence type="ECO:0000256" key="7">
    <source>
        <dbReference type="ARBA" id="ARBA00064420"/>
    </source>
</evidence>
<dbReference type="SUPFAM" id="SSF52540">
    <property type="entry name" value="P-loop containing nucleoside triphosphate hydrolases"/>
    <property type="match status" value="1"/>
</dbReference>
<dbReference type="FunFam" id="3.40.50.300:FF:000134">
    <property type="entry name" value="Iron-enterobactin ABC transporter ATP-binding protein"/>
    <property type="match status" value="1"/>
</dbReference>
<evidence type="ECO:0000256" key="11">
    <source>
        <dbReference type="SAM" id="MobiDB-lite"/>
    </source>
</evidence>
<name>U1PBJ8_9EURY</name>
<dbReference type="PANTHER" id="PTHR42794">
    <property type="entry name" value="HEMIN IMPORT ATP-BINDING PROTEIN HMUV"/>
    <property type="match status" value="1"/>
</dbReference>
<organism evidence="13 14">
    <name type="scientific">Haloquadratum walsbyi J07HQW1</name>
    <dbReference type="NCBI Taxonomy" id="1238424"/>
    <lineage>
        <taxon>Archaea</taxon>
        <taxon>Methanobacteriati</taxon>
        <taxon>Methanobacteriota</taxon>
        <taxon>Stenosarchaea group</taxon>
        <taxon>Halobacteria</taxon>
        <taxon>Halobacteriales</taxon>
        <taxon>Haloferacaceae</taxon>
        <taxon>Haloquadratum</taxon>
    </lineage>
</organism>
<evidence type="ECO:0000256" key="5">
    <source>
        <dbReference type="ARBA" id="ARBA00050590"/>
    </source>
</evidence>
<dbReference type="InterPro" id="IPR003593">
    <property type="entry name" value="AAA+_ATPase"/>
</dbReference>
<dbReference type="CDD" id="cd03214">
    <property type="entry name" value="ABC_Iron-Siderophores_B12_Hemin"/>
    <property type="match status" value="1"/>
</dbReference>
<protein>
    <recommendedName>
        <fullName evidence="9">Cobalamin import ATP-binding protein BtuD</fullName>
        <ecNumber evidence="8">7.6.2.8</ecNumber>
    </recommendedName>
    <alternativeName>
        <fullName evidence="10">Vitamin B12-transporting ATPase</fullName>
    </alternativeName>
</protein>
<evidence type="ECO:0000313" key="13">
    <source>
        <dbReference type="EMBL" id="ERG90922.1"/>
    </source>
</evidence>
<dbReference type="PROSITE" id="PS00211">
    <property type="entry name" value="ABC_TRANSPORTER_1"/>
    <property type="match status" value="1"/>
</dbReference>
<dbReference type="PROSITE" id="PS50893">
    <property type="entry name" value="ABC_TRANSPORTER_2"/>
    <property type="match status" value="1"/>
</dbReference>
<comment type="function">
    <text evidence="6">Required for corrinoid utilization. Probably part of the ABC transporter complex BtuCDF involved in cobalamin (vitamin B12) import. Probably responsible for energy coupling to the transport system.</text>
</comment>
<dbReference type="NCBIfam" id="NF007082">
    <property type="entry name" value="PRK09536.1"/>
    <property type="match status" value="1"/>
</dbReference>
<dbReference type="EC" id="7.6.2.8" evidence="8"/>
<keyword evidence="1" id="KW-0813">Transport</keyword>
<keyword evidence="4" id="KW-1278">Translocase</keyword>
<evidence type="ECO:0000313" key="14">
    <source>
        <dbReference type="Proteomes" id="UP000030649"/>
    </source>
</evidence>
<dbReference type="Pfam" id="PF00005">
    <property type="entry name" value="ABC_tran"/>
    <property type="match status" value="1"/>
</dbReference>
<evidence type="ECO:0000256" key="8">
    <source>
        <dbReference type="ARBA" id="ARBA00066387"/>
    </source>
</evidence>
<keyword evidence="3" id="KW-0067">ATP-binding</keyword>
<dbReference type="SMART" id="SM00382">
    <property type="entry name" value="AAA"/>
    <property type="match status" value="1"/>
</dbReference>
<comment type="subunit">
    <text evidence="7">The complex is composed of two ATP-binding proteins (BtuD), two transmembrane proteins (BtuC) and a solute-binding protein (BtuF).</text>
</comment>
<keyword evidence="2" id="KW-0547">Nucleotide-binding</keyword>
<accession>U1PBJ8</accession>
<dbReference type="GO" id="GO:0016887">
    <property type="term" value="F:ATP hydrolysis activity"/>
    <property type="evidence" value="ECO:0007669"/>
    <property type="project" value="InterPro"/>
</dbReference>
<feature type="compositionally biased region" description="Polar residues" evidence="11">
    <location>
        <begin position="268"/>
        <end position="277"/>
    </location>
</feature>
<dbReference type="InterPro" id="IPR017871">
    <property type="entry name" value="ABC_transporter-like_CS"/>
</dbReference>
<dbReference type="AlphaFoldDB" id="U1PBJ8"/>
<feature type="region of interest" description="Disordered" evidence="11">
    <location>
        <begin position="255"/>
        <end position="294"/>
    </location>
</feature>
<evidence type="ECO:0000256" key="6">
    <source>
        <dbReference type="ARBA" id="ARBA00058960"/>
    </source>
</evidence>
<reference evidence="13 14" key="1">
    <citation type="journal article" date="2013" name="PLoS ONE">
        <title>Assembly-driven community genomics of a hypersaline microbial ecosystem.</title>
        <authorList>
            <person name="Podell S."/>
            <person name="Ugalde J.A."/>
            <person name="Narasingarao P."/>
            <person name="Banfield J.F."/>
            <person name="Heidelberg K.B."/>
            <person name="Allen E.E."/>
        </authorList>
    </citation>
    <scope>NUCLEOTIDE SEQUENCE [LARGE SCALE GENOMIC DNA]</scope>
    <source>
        <strain evidence="14">J07HQW1</strain>
    </source>
</reference>
<dbReference type="InterPro" id="IPR027417">
    <property type="entry name" value="P-loop_NTPase"/>
</dbReference>